<gene>
    <name evidence="1" type="ORF">NKI36_29655</name>
</gene>
<name>A0ABV1Z7V8_9HYPH</name>
<protein>
    <submittedName>
        <fullName evidence="1">Uncharacterized protein</fullName>
    </submittedName>
</protein>
<dbReference type="EMBL" id="JAMYQB010000035">
    <property type="protein sequence ID" value="MER9408175.1"/>
    <property type="molecule type" value="Genomic_DNA"/>
</dbReference>
<organism evidence="1 2">
    <name type="scientific">Mesorhizobium caraganae</name>
    <dbReference type="NCBI Taxonomy" id="483206"/>
    <lineage>
        <taxon>Bacteria</taxon>
        <taxon>Pseudomonadati</taxon>
        <taxon>Pseudomonadota</taxon>
        <taxon>Alphaproteobacteria</taxon>
        <taxon>Hyphomicrobiales</taxon>
        <taxon>Phyllobacteriaceae</taxon>
        <taxon>Mesorhizobium</taxon>
    </lineage>
</organism>
<evidence type="ECO:0000313" key="2">
    <source>
        <dbReference type="Proteomes" id="UP001433071"/>
    </source>
</evidence>
<dbReference type="RefSeq" id="WP_352562108.1">
    <property type="nucleotide sequence ID" value="NZ_JAMYQB010000035.1"/>
</dbReference>
<accession>A0ABV1Z7V8</accession>
<evidence type="ECO:0000313" key="1">
    <source>
        <dbReference type="EMBL" id="MER9408175.1"/>
    </source>
</evidence>
<proteinExistence type="predicted"/>
<comment type="caution">
    <text evidence="1">The sequence shown here is derived from an EMBL/GenBank/DDBJ whole genome shotgun (WGS) entry which is preliminary data.</text>
</comment>
<dbReference type="Proteomes" id="UP001433071">
    <property type="component" value="Unassembled WGS sequence"/>
</dbReference>
<reference evidence="1 2" key="1">
    <citation type="journal article" date="2024" name="Proc. Natl. Acad. Sci. U.S.A.">
        <title>The evolutionary genomics of adaptation to stress in wild rhizobium bacteria.</title>
        <authorList>
            <person name="Kehlet-Delgado H."/>
            <person name="Montoya A.P."/>
            <person name="Jensen K.T."/>
            <person name="Wendlandt C.E."/>
            <person name="Dexheimer C."/>
            <person name="Roberts M."/>
            <person name="Torres Martinez L."/>
            <person name="Friesen M.L."/>
            <person name="Griffitts J.S."/>
            <person name="Porter S.S."/>
        </authorList>
    </citation>
    <scope>NUCLEOTIDE SEQUENCE [LARGE SCALE GENOMIC DNA]</scope>
    <source>
        <strain evidence="1 2">M0641</strain>
    </source>
</reference>
<sequence>MIEPAEHAVAAAKTGPFRADRTLGLFSSRHHTSRYPDMTVFDFQPTLNAPDDDPIFGYVEGEQTIAWAASQARTLGQFGGTQFNRDHDALTAIFDRPDKIPVFMRRGQYLYNSGKKAGNPPSLWARDHHCHLRRSCSPPGSGPNAPTRATRVRWSQSCRPLVIPLTSK</sequence>
<keyword evidence="2" id="KW-1185">Reference proteome</keyword>